<evidence type="ECO:0000313" key="4">
    <source>
        <dbReference type="Proteomes" id="UP001432322"/>
    </source>
</evidence>
<dbReference type="Proteomes" id="UP001432322">
    <property type="component" value="Unassembled WGS sequence"/>
</dbReference>
<protein>
    <submittedName>
        <fullName evidence="3">Uncharacterized protein</fullName>
    </submittedName>
</protein>
<comment type="caution">
    <text evidence="3">The sequence shown here is derived from an EMBL/GenBank/DDBJ whole genome shotgun (WGS) entry which is preliminary data.</text>
</comment>
<name>A0AAV5WE28_9BILA</name>
<proteinExistence type="predicted"/>
<dbReference type="AlphaFoldDB" id="A0AAV5WE28"/>
<accession>A0AAV5WE28</accession>
<evidence type="ECO:0000313" key="3">
    <source>
        <dbReference type="EMBL" id="GMT29930.1"/>
    </source>
</evidence>
<evidence type="ECO:0000256" key="1">
    <source>
        <dbReference type="SAM" id="Coils"/>
    </source>
</evidence>
<gene>
    <name evidence="3" type="ORF">PFISCL1PPCAC_21227</name>
</gene>
<dbReference type="EMBL" id="BTSY01000005">
    <property type="protein sequence ID" value="GMT29930.1"/>
    <property type="molecule type" value="Genomic_DNA"/>
</dbReference>
<feature type="coiled-coil region" evidence="1">
    <location>
        <begin position="179"/>
        <end position="279"/>
    </location>
</feature>
<reference evidence="3" key="1">
    <citation type="submission" date="2023-10" db="EMBL/GenBank/DDBJ databases">
        <title>Genome assembly of Pristionchus species.</title>
        <authorList>
            <person name="Yoshida K."/>
            <person name="Sommer R.J."/>
        </authorList>
    </citation>
    <scope>NUCLEOTIDE SEQUENCE</scope>
    <source>
        <strain evidence="3">RS5133</strain>
    </source>
</reference>
<feature type="non-terminal residue" evidence="3">
    <location>
        <position position="1"/>
    </location>
</feature>
<keyword evidence="1" id="KW-0175">Coiled coil</keyword>
<feature type="coiled-coil region" evidence="1">
    <location>
        <begin position="305"/>
        <end position="360"/>
    </location>
</feature>
<evidence type="ECO:0000256" key="2">
    <source>
        <dbReference type="SAM" id="MobiDB-lite"/>
    </source>
</evidence>
<organism evidence="3 4">
    <name type="scientific">Pristionchus fissidentatus</name>
    <dbReference type="NCBI Taxonomy" id="1538716"/>
    <lineage>
        <taxon>Eukaryota</taxon>
        <taxon>Metazoa</taxon>
        <taxon>Ecdysozoa</taxon>
        <taxon>Nematoda</taxon>
        <taxon>Chromadorea</taxon>
        <taxon>Rhabditida</taxon>
        <taxon>Rhabditina</taxon>
        <taxon>Diplogasteromorpha</taxon>
        <taxon>Diplogasteroidea</taxon>
        <taxon>Neodiplogasteridae</taxon>
        <taxon>Pristionchus</taxon>
    </lineage>
</organism>
<feature type="compositionally biased region" description="Polar residues" evidence="2">
    <location>
        <begin position="76"/>
        <end position="93"/>
    </location>
</feature>
<feature type="compositionally biased region" description="Polar residues" evidence="2">
    <location>
        <begin position="100"/>
        <end position="114"/>
    </location>
</feature>
<feature type="region of interest" description="Disordered" evidence="2">
    <location>
        <begin position="68"/>
        <end position="114"/>
    </location>
</feature>
<sequence>DALLLLPSLTKGRGSGDLDNADLSFVDETQGDTTFTIEAPCDADGVEIVDPLSSTLLFSSSLTMNGDSGDLDETQLDTTTFPAHSSQSDTQTCPEYPPLSLSNQLAGDSQPADTSSDLASGFLALLNEENTKGLEEAGLAQLKAGLIAFAERREKEWQAEYDRRLDVMRQQEETTAATLRQMEADNEGLTAAAAALQDAHVTNRRYIQHPDVIVTEQSAEDREMAEMKEKNKQLVRMNAETRAGIKELSRVNDMQCTVIDALRVTHGELEKSVESAKRKLINANNGEFMEENEMAWDKMQLRIRNESNKQNFADEEVELRKKEKESRKEIEELEEKVMKQERANKDLVEIREEIERKIAEDEE</sequence>
<keyword evidence="4" id="KW-1185">Reference proteome</keyword>